<feature type="transmembrane region" description="Helical" evidence="1">
    <location>
        <begin position="12"/>
        <end position="33"/>
    </location>
</feature>
<protein>
    <submittedName>
        <fullName evidence="2">Uncharacterized protein</fullName>
    </submittedName>
</protein>
<keyword evidence="1" id="KW-1133">Transmembrane helix</keyword>
<sequence length="91" mass="11034">MGEVPQKVYCFLFVKLFDNHIFFSFYILLISMVQGNDNKKDKEDLLNYYEKLYKRHKEVLSDIENPDKYNKGIKKIKEDYELGNEMWAKIK</sequence>
<name>A0A1V5ZM87_9BACT</name>
<evidence type="ECO:0000313" key="2">
    <source>
        <dbReference type="EMBL" id="OQB41305.1"/>
    </source>
</evidence>
<evidence type="ECO:0000256" key="1">
    <source>
        <dbReference type="SAM" id="Phobius"/>
    </source>
</evidence>
<proteinExistence type="predicted"/>
<reference evidence="2" key="1">
    <citation type="submission" date="2017-02" db="EMBL/GenBank/DDBJ databases">
        <title>Delving into the versatile metabolic prowess of the omnipresent phylum Bacteroidetes.</title>
        <authorList>
            <person name="Nobu M.K."/>
            <person name="Mei R."/>
            <person name="Narihiro T."/>
            <person name="Kuroda K."/>
            <person name="Liu W.-T."/>
        </authorList>
    </citation>
    <scope>NUCLEOTIDE SEQUENCE</scope>
    <source>
        <strain evidence="2">ADurb.Bin160</strain>
    </source>
</reference>
<organism evidence="2">
    <name type="scientific">candidate division CPR1 bacterium ADurb.Bin160</name>
    <dbReference type="NCBI Taxonomy" id="1852826"/>
    <lineage>
        <taxon>Bacteria</taxon>
        <taxon>candidate division CPR1</taxon>
    </lineage>
</organism>
<dbReference type="AlphaFoldDB" id="A0A1V5ZM87"/>
<keyword evidence="1" id="KW-0812">Transmembrane</keyword>
<keyword evidence="1" id="KW-0472">Membrane</keyword>
<accession>A0A1V5ZM87</accession>
<dbReference type="EMBL" id="MWDB01000019">
    <property type="protein sequence ID" value="OQB41305.1"/>
    <property type="molecule type" value="Genomic_DNA"/>
</dbReference>
<comment type="caution">
    <text evidence="2">The sequence shown here is derived from an EMBL/GenBank/DDBJ whole genome shotgun (WGS) entry which is preliminary data.</text>
</comment>
<dbReference type="Proteomes" id="UP000485621">
    <property type="component" value="Unassembled WGS sequence"/>
</dbReference>
<gene>
    <name evidence="2" type="ORF">BWY04_00895</name>
</gene>